<proteinExistence type="predicted"/>
<accession>A0A0V0SL86</accession>
<evidence type="ECO:0000259" key="2">
    <source>
        <dbReference type="Pfam" id="PF24976"/>
    </source>
</evidence>
<dbReference type="EMBL" id="JYDL01000003">
    <property type="protein sequence ID" value="KRX27565.1"/>
    <property type="molecule type" value="Genomic_DNA"/>
</dbReference>
<dbReference type="InterPro" id="IPR056868">
    <property type="entry name" value="Lipocalin_dom_nem"/>
</dbReference>
<dbReference type="STRING" id="6336.A0A0V0SL86"/>
<dbReference type="Proteomes" id="UP000054630">
    <property type="component" value="Unassembled WGS sequence"/>
</dbReference>
<dbReference type="PANTHER" id="PTHR37437">
    <property type="entry name" value="LIPOCALIN-RELATED PROTEIN-RELATED"/>
    <property type="match status" value="1"/>
</dbReference>
<evidence type="ECO:0000313" key="3">
    <source>
        <dbReference type="EMBL" id="KRX27565.1"/>
    </source>
</evidence>
<evidence type="ECO:0000256" key="1">
    <source>
        <dbReference type="SAM" id="SignalP"/>
    </source>
</evidence>
<organism evidence="3 4">
    <name type="scientific">Trichinella nelsoni</name>
    <dbReference type="NCBI Taxonomy" id="6336"/>
    <lineage>
        <taxon>Eukaryota</taxon>
        <taxon>Metazoa</taxon>
        <taxon>Ecdysozoa</taxon>
        <taxon>Nematoda</taxon>
        <taxon>Enoplea</taxon>
        <taxon>Dorylaimia</taxon>
        <taxon>Trichinellida</taxon>
        <taxon>Trichinellidae</taxon>
        <taxon>Trichinella</taxon>
    </lineage>
</organism>
<dbReference type="AlphaFoldDB" id="A0A0V0SL86"/>
<gene>
    <name evidence="3" type="ORF">T07_4681</name>
</gene>
<reference evidence="3 4" key="1">
    <citation type="submission" date="2015-01" db="EMBL/GenBank/DDBJ databases">
        <title>Evolution of Trichinella species and genotypes.</title>
        <authorList>
            <person name="Korhonen P.K."/>
            <person name="Edoardo P."/>
            <person name="Giuseppe L.R."/>
            <person name="Gasser R.B."/>
        </authorList>
    </citation>
    <scope>NUCLEOTIDE SEQUENCE [LARGE SCALE GENOMIC DNA]</scope>
    <source>
        <strain evidence="3">ISS37</strain>
    </source>
</reference>
<dbReference type="Pfam" id="PF24976">
    <property type="entry name" value="Lipocalin_10"/>
    <property type="match status" value="1"/>
</dbReference>
<dbReference type="OrthoDB" id="565904at2759"/>
<dbReference type="PANTHER" id="PTHR37437:SF7">
    <property type="entry name" value="LIPOCALIN-RELATED PROTEIN"/>
    <property type="match status" value="1"/>
</dbReference>
<feature type="domain" description="Lipocalin" evidence="2">
    <location>
        <begin position="189"/>
        <end position="350"/>
    </location>
</feature>
<keyword evidence="4" id="KW-1185">Reference proteome</keyword>
<feature type="chain" id="PRO_5006868702" description="Lipocalin domain-containing protein" evidence="1">
    <location>
        <begin position="23"/>
        <end position="358"/>
    </location>
</feature>
<feature type="signal peptide" evidence="1">
    <location>
        <begin position="1"/>
        <end position="22"/>
    </location>
</feature>
<comment type="caution">
    <text evidence="3">The sequence shown here is derived from an EMBL/GenBank/DDBJ whole genome shotgun (WGS) entry which is preliminary data.</text>
</comment>
<dbReference type="Gene3D" id="2.40.128.20">
    <property type="match status" value="1"/>
</dbReference>
<dbReference type="InterPro" id="IPR012674">
    <property type="entry name" value="Calycin"/>
</dbReference>
<dbReference type="SUPFAM" id="SSF50814">
    <property type="entry name" value="Lipocalins"/>
    <property type="match status" value="1"/>
</dbReference>
<sequence length="358" mass="39533">MRGGRLISVLISLTFCMIGSHARPGFRLRRDAPKTTGPLFNSFQDITGPLLKNAANNLLSRLQTSADTVLAPKPTVETTDPFLSLVNKFTNDGALKETSLFDGFSSGKLPGIAPIPVPGFPGPQEVPQIPGVNTIPGLDSFNYLVGQLLPQSVLPMNHLLGGTLNRVFPKTAPKNLAQGIFQKIAPDAARLSVESMMGRWFQVITSPHVLREACAVSHFGALTNNTYSATFTILKFYREGNIDGPPRFSLGYGFKIGENGTFNIHNSNSPDTEPFTVVKVGPLNDHNQYDYAIVSNWVKFPVFVIARNPERFQRWYMREVLEYLEKEKYINFITKALNLIAPVDYAECQYTPTFSSAG</sequence>
<name>A0A0V0SL86_9BILA</name>
<evidence type="ECO:0000313" key="4">
    <source>
        <dbReference type="Proteomes" id="UP000054630"/>
    </source>
</evidence>
<keyword evidence="1" id="KW-0732">Signal</keyword>
<protein>
    <recommendedName>
        <fullName evidence="2">Lipocalin domain-containing protein</fullName>
    </recommendedName>
</protein>